<evidence type="ECO:0000256" key="3">
    <source>
        <dbReference type="ARBA" id="ARBA00007222"/>
    </source>
</evidence>
<dbReference type="VEuPathDB" id="FungiDB:SMAC_08483"/>
<sequence>MASTTAIPEATLRQRNVPALTKKAKNGISSDVEIDKVPNAVAPAKSGSELEYKLALGLITGLAFLTRFWGISHPDEVVFDEVHFGKFASYYLERTYFFDVHPPFGKLLFAFMGWLVGYDGHFHFENIGDSYIRNKVPYVAFRSLPAILGALTVSVVYMIMWESGYSLPACLIAAGLVLLDNAHIGQTRLILLDATLVFAMACSLLCYIKFHKLRHEPFSRKWWKWLILTGFALSCDISTKYVGLFAFITIGSAVCIDLWDLLDIKRPGGALTLPQFGKHFAARAFGLIIMPFIFYLFWFQVHFSILTRSGPGDDFMTPEFQETLSDNIMLANAVTIDYYDTISLRHKETKAYLHSHPDKYPLRYDDGRVSSQGQQVTGYPFNDTNNYWQILPPGPDDQKLDHHIKNHDLVRLRHIVTDTILLSHDVASPYYPTNQEFTTVSIGDAYGDRAADTLFEIRIEHGKANQEFKSISSHFKLIHNPSKVAMWTHSKPLPEWGHKQQEINGNKQLAQSSNVWLVEDIVSLPADHPRRAKPEKKVKTLPFLRKWFELQRSMFWHNNQLTSSHPYASLPYQWPFLLRGVSFWTQNETRQQIYFLGNPIGWWLASSVLAIYVGIVLADQFSLRRGLDAMDRRTRSRLYNSTGFFFLAWATHYFPFFVMGRQLFLHHYLPAHLASALVTGSVVEFLFSTDSAEPDYHPSKSSKKVAPTTKRRLSARERLAGQSMAGAWIATAVIMALVAFGWYYFLPLTYGYPGLTAPEVNRRKWLGYDLHFAK</sequence>
<evidence type="ECO:0000313" key="17">
    <source>
        <dbReference type="Proteomes" id="UP000433876"/>
    </source>
</evidence>
<feature type="domain" description="MIR" evidence="15">
    <location>
        <begin position="333"/>
        <end position="393"/>
    </location>
</feature>
<keyword evidence="7" id="KW-0677">Repeat</keyword>
<dbReference type="SUPFAM" id="SSF82109">
    <property type="entry name" value="MIR domain"/>
    <property type="match status" value="1"/>
</dbReference>
<dbReference type="PANTHER" id="PTHR10050">
    <property type="entry name" value="DOLICHYL-PHOSPHATE-MANNOSE--PROTEIN MANNOSYLTRANSFERASE"/>
    <property type="match status" value="1"/>
</dbReference>
<feature type="transmembrane region" description="Helical" evidence="14">
    <location>
        <begin position="189"/>
        <end position="210"/>
    </location>
</feature>
<dbReference type="SMART" id="SM00472">
    <property type="entry name" value="MIR"/>
    <property type="match status" value="3"/>
</dbReference>
<gene>
    <name evidence="16" type="ORF">SMACR_08483</name>
</gene>
<evidence type="ECO:0000256" key="11">
    <source>
        <dbReference type="ARBA" id="ARBA00023180"/>
    </source>
</evidence>
<comment type="function">
    <text evidence="14">Transfers mannose from Dol-P-mannose to Ser or Thr residues on proteins.</text>
</comment>
<evidence type="ECO:0000313" key="16">
    <source>
        <dbReference type="EMBL" id="KAA8634853.1"/>
    </source>
</evidence>
<dbReference type="InterPro" id="IPR032421">
    <property type="entry name" value="PMT_4TMC"/>
</dbReference>
<dbReference type="EMBL" id="NMPR01000018">
    <property type="protein sequence ID" value="KAA8634853.1"/>
    <property type="molecule type" value="Genomic_DNA"/>
</dbReference>
<keyword evidence="5 14" id="KW-0808">Transferase</keyword>
<dbReference type="EC" id="2.4.1.109" evidence="14"/>
<feature type="transmembrane region" description="Helical" evidence="14">
    <location>
        <begin position="638"/>
        <end position="656"/>
    </location>
</feature>
<dbReference type="InterPro" id="IPR003342">
    <property type="entry name" value="ArnT-like_N"/>
</dbReference>
<comment type="similarity">
    <text evidence="3 14">Belongs to the glycosyltransferase 39 family.</text>
</comment>
<dbReference type="FunFam" id="2.80.10.50:FF:000044">
    <property type="entry name" value="Dolichyl-phosphate-mannose-protein mannosyltransferase 4"/>
    <property type="match status" value="1"/>
</dbReference>
<dbReference type="PANTHER" id="PTHR10050:SF51">
    <property type="entry name" value="PROTEIN O-MANNOSYL-TRANSFERASE 1"/>
    <property type="match status" value="1"/>
</dbReference>
<evidence type="ECO:0000256" key="1">
    <source>
        <dbReference type="ARBA" id="ARBA00004477"/>
    </source>
</evidence>
<dbReference type="Proteomes" id="UP000433876">
    <property type="component" value="Unassembled WGS sequence"/>
</dbReference>
<feature type="transmembrane region" description="Helical" evidence="14">
    <location>
        <begin position="139"/>
        <end position="159"/>
    </location>
</feature>
<evidence type="ECO:0000256" key="8">
    <source>
        <dbReference type="ARBA" id="ARBA00022824"/>
    </source>
</evidence>
<keyword evidence="4 14" id="KW-0328">Glycosyltransferase</keyword>
<evidence type="ECO:0000256" key="7">
    <source>
        <dbReference type="ARBA" id="ARBA00022737"/>
    </source>
</evidence>
<evidence type="ECO:0000256" key="12">
    <source>
        <dbReference type="ARBA" id="ARBA00045085"/>
    </source>
</evidence>
<evidence type="ECO:0000256" key="9">
    <source>
        <dbReference type="ARBA" id="ARBA00022989"/>
    </source>
</evidence>
<proteinExistence type="inferred from homology"/>
<comment type="pathway">
    <text evidence="2 14">Protein modification; protein glycosylation.</text>
</comment>
<dbReference type="Pfam" id="PF02815">
    <property type="entry name" value="MIR"/>
    <property type="match status" value="1"/>
</dbReference>
<evidence type="ECO:0000259" key="15">
    <source>
        <dbReference type="PROSITE" id="PS50919"/>
    </source>
</evidence>
<dbReference type="OMA" id="NCHLNAP"/>
<dbReference type="Pfam" id="PF16192">
    <property type="entry name" value="PMT_4TMC"/>
    <property type="match status" value="1"/>
</dbReference>
<dbReference type="InterPro" id="IPR016093">
    <property type="entry name" value="MIR_motif"/>
</dbReference>
<dbReference type="GO" id="GO:1900101">
    <property type="term" value="P:regulation of endoplasmic reticulum unfolded protein response"/>
    <property type="evidence" value="ECO:0007669"/>
    <property type="project" value="EnsemblFungi"/>
</dbReference>
<dbReference type="AlphaFoldDB" id="A0A8S8ZXY6"/>
<organism evidence="16 17">
    <name type="scientific">Sordaria macrospora</name>
    <dbReference type="NCBI Taxonomy" id="5147"/>
    <lineage>
        <taxon>Eukaryota</taxon>
        <taxon>Fungi</taxon>
        <taxon>Dikarya</taxon>
        <taxon>Ascomycota</taxon>
        <taxon>Pezizomycotina</taxon>
        <taxon>Sordariomycetes</taxon>
        <taxon>Sordariomycetidae</taxon>
        <taxon>Sordariales</taxon>
        <taxon>Sordariaceae</taxon>
        <taxon>Sordaria</taxon>
    </lineage>
</organism>
<dbReference type="PROSITE" id="PS50919">
    <property type="entry name" value="MIR"/>
    <property type="match status" value="3"/>
</dbReference>
<feature type="transmembrane region" description="Helical" evidence="14">
    <location>
        <begin position="54"/>
        <end position="71"/>
    </location>
</feature>
<evidence type="ECO:0000256" key="2">
    <source>
        <dbReference type="ARBA" id="ARBA00004922"/>
    </source>
</evidence>
<dbReference type="GO" id="GO:0004169">
    <property type="term" value="F:dolichyl-phosphate-mannose-protein mannosyltransferase activity"/>
    <property type="evidence" value="ECO:0007669"/>
    <property type="project" value="UniProtKB-UniRule"/>
</dbReference>
<dbReference type="Gene3D" id="2.80.10.50">
    <property type="match status" value="1"/>
</dbReference>
<evidence type="ECO:0000256" key="4">
    <source>
        <dbReference type="ARBA" id="ARBA00022676"/>
    </source>
</evidence>
<evidence type="ECO:0000256" key="6">
    <source>
        <dbReference type="ARBA" id="ARBA00022692"/>
    </source>
</evidence>
<reference evidence="16 17" key="1">
    <citation type="submission" date="2017-07" db="EMBL/GenBank/DDBJ databases">
        <title>Genome sequence of the Sordaria macrospora wild type strain R19027.</title>
        <authorList>
            <person name="Nowrousian M."/>
            <person name="Teichert I."/>
            <person name="Kueck U."/>
        </authorList>
    </citation>
    <scope>NUCLEOTIDE SEQUENCE [LARGE SCALE GENOMIC DNA]</scope>
    <source>
        <strain evidence="16 17">R19027</strain>
        <tissue evidence="16">Mycelium</tissue>
    </source>
</reference>
<evidence type="ECO:0000256" key="13">
    <source>
        <dbReference type="ARBA" id="ARBA00045102"/>
    </source>
</evidence>
<dbReference type="InterPro" id="IPR027005">
    <property type="entry name" value="PMT-like"/>
</dbReference>
<evidence type="ECO:0000256" key="10">
    <source>
        <dbReference type="ARBA" id="ARBA00023136"/>
    </source>
</evidence>
<comment type="catalytic activity">
    <reaction evidence="12 14">
        <text>a di-trans,poly-cis-dolichyl beta-D-mannosyl phosphate + L-threonyl-[protein] = 3-O-(alpha-D-mannosyl)-L-threonyl-[protein] + a di-trans,poly-cis-dolichyl phosphate + H(+)</text>
        <dbReference type="Rhea" id="RHEA:53396"/>
        <dbReference type="Rhea" id="RHEA-COMP:11060"/>
        <dbReference type="Rhea" id="RHEA-COMP:13547"/>
        <dbReference type="Rhea" id="RHEA-COMP:19498"/>
        <dbReference type="Rhea" id="RHEA-COMP:19501"/>
        <dbReference type="ChEBI" id="CHEBI:15378"/>
        <dbReference type="ChEBI" id="CHEBI:30013"/>
        <dbReference type="ChEBI" id="CHEBI:57683"/>
        <dbReference type="ChEBI" id="CHEBI:58211"/>
        <dbReference type="ChEBI" id="CHEBI:137323"/>
        <dbReference type="EC" id="2.4.1.109"/>
    </reaction>
</comment>
<dbReference type="InterPro" id="IPR036300">
    <property type="entry name" value="MIR_dom_sf"/>
</dbReference>
<evidence type="ECO:0000256" key="5">
    <source>
        <dbReference type="ARBA" id="ARBA00022679"/>
    </source>
</evidence>
<keyword evidence="10 14" id="KW-0472">Membrane</keyword>
<feature type="domain" description="MIR" evidence="15">
    <location>
        <begin position="465"/>
        <end position="521"/>
    </location>
</feature>
<dbReference type="GO" id="GO:0097586">
    <property type="term" value="C:dolichyl-phosphate-mannose-protein mannosyltransferase Pmt4p homodimer complex"/>
    <property type="evidence" value="ECO:0007669"/>
    <property type="project" value="EnsemblFungi"/>
</dbReference>
<name>A0A8S8ZXY6_SORMA</name>
<comment type="catalytic activity">
    <reaction evidence="13 14">
        <text>a di-trans,poly-cis-dolichyl beta-D-mannosyl phosphate + L-seryl-[protein] = 3-O-(alpha-D-mannosyl)-L-seryl-[protein] + a di-trans,poly-cis-dolichyl phosphate + H(+)</text>
        <dbReference type="Rhea" id="RHEA:17377"/>
        <dbReference type="Rhea" id="RHEA-COMP:9863"/>
        <dbReference type="Rhea" id="RHEA-COMP:13546"/>
        <dbReference type="Rhea" id="RHEA-COMP:19498"/>
        <dbReference type="Rhea" id="RHEA-COMP:19501"/>
        <dbReference type="ChEBI" id="CHEBI:15378"/>
        <dbReference type="ChEBI" id="CHEBI:29999"/>
        <dbReference type="ChEBI" id="CHEBI:57683"/>
        <dbReference type="ChEBI" id="CHEBI:58211"/>
        <dbReference type="ChEBI" id="CHEBI:137321"/>
        <dbReference type="EC" id="2.4.1.109"/>
    </reaction>
</comment>
<keyword evidence="8 14" id="KW-0256">Endoplasmic reticulum</keyword>
<feature type="transmembrane region" description="Helical" evidence="14">
    <location>
        <begin position="719"/>
        <end position="745"/>
    </location>
</feature>
<keyword evidence="11" id="KW-0325">Glycoprotein</keyword>
<accession>A0A8S8ZXY6</accession>
<keyword evidence="6 14" id="KW-0812">Transmembrane</keyword>
<keyword evidence="9 14" id="KW-1133">Transmembrane helix</keyword>
<evidence type="ECO:0000256" key="14">
    <source>
        <dbReference type="RuleBase" id="RU367007"/>
    </source>
</evidence>
<feature type="domain" description="MIR" evidence="15">
    <location>
        <begin position="401"/>
        <end position="460"/>
    </location>
</feature>
<dbReference type="Pfam" id="PF02366">
    <property type="entry name" value="PMT"/>
    <property type="match status" value="1"/>
</dbReference>
<dbReference type="CDD" id="cd23285">
    <property type="entry name" value="beta-trefoil_MIR_PMT4-like"/>
    <property type="match status" value="1"/>
</dbReference>
<feature type="transmembrane region" description="Helical" evidence="14">
    <location>
        <begin position="100"/>
        <end position="118"/>
    </location>
</feature>
<comment type="caution">
    <text evidence="16">The sequence shown here is derived from an EMBL/GenBank/DDBJ whole genome shotgun (WGS) entry which is preliminary data.</text>
</comment>
<feature type="transmembrane region" description="Helical" evidence="14">
    <location>
        <begin position="600"/>
        <end position="618"/>
    </location>
</feature>
<comment type="subcellular location">
    <subcellularLocation>
        <location evidence="1 14">Endoplasmic reticulum membrane</location>
        <topology evidence="1 14">Multi-pass membrane protein</topology>
    </subcellularLocation>
</comment>
<feature type="transmembrane region" description="Helical" evidence="14">
    <location>
        <begin position="280"/>
        <end position="299"/>
    </location>
</feature>
<dbReference type="GO" id="GO:0042802">
    <property type="term" value="F:identical protein binding"/>
    <property type="evidence" value="ECO:0007669"/>
    <property type="project" value="EnsemblFungi"/>
</dbReference>
<protein>
    <recommendedName>
        <fullName evidence="14">Dolichyl-phosphate-mannose--protein mannosyltransferase</fullName>
        <ecNumber evidence="14">2.4.1.109</ecNumber>
    </recommendedName>
</protein>